<evidence type="ECO:0000313" key="11">
    <source>
        <dbReference type="EMBL" id="KAF8000450.1"/>
    </source>
</evidence>
<feature type="region of interest" description="Disordered" evidence="8">
    <location>
        <begin position="130"/>
        <end position="151"/>
    </location>
</feature>
<dbReference type="InterPro" id="IPR016964">
    <property type="entry name" value="Sigma2_recept"/>
</dbReference>
<keyword evidence="5 7" id="KW-1133">Transmembrane helix</keyword>
<feature type="transmembrane region" description="Helical" evidence="9">
    <location>
        <begin position="97"/>
        <end position="115"/>
    </location>
</feature>
<evidence type="ECO:0000256" key="3">
    <source>
        <dbReference type="ARBA" id="ARBA00022692"/>
    </source>
</evidence>
<dbReference type="GO" id="GO:0005789">
    <property type="term" value="C:endoplasmic reticulum membrane"/>
    <property type="evidence" value="ECO:0007669"/>
    <property type="project" value="UniProtKB-SubCell"/>
</dbReference>
<accession>A0A8H7LAH8</accession>
<evidence type="ECO:0000256" key="5">
    <source>
        <dbReference type="ARBA" id="ARBA00022989"/>
    </source>
</evidence>
<dbReference type="InterPro" id="IPR051987">
    <property type="entry name" value="Sigma-2_receptor-like"/>
</dbReference>
<dbReference type="EMBL" id="JACBPP010000007">
    <property type="protein sequence ID" value="KAF8000450.1"/>
    <property type="molecule type" value="Genomic_DNA"/>
</dbReference>
<dbReference type="AlphaFoldDB" id="A0A8H7LAH8"/>
<proteinExistence type="inferred from homology"/>
<keyword evidence="3 7" id="KW-0812">Transmembrane</keyword>
<evidence type="ECO:0000256" key="2">
    <source>
        <dbReference type="ARBA" id="ARBA00009096"/>
    </source>
</evidence>
<dbReference type="Pfam" id="PF05241">
    <property type="entry name" value="EBP"/>
    <property type="match status" value="1"/>
</dbReference>
<dbReference type="OrthoDB" id="433124at2759"/>
<dbReference type="InterPro" id="IPR033118">
    <property type="entry name" value="EXPERA"/>
</dbReference>
<name>A0A8H7LAH8_9ASCO</name>
<comment type="subcellular location">
    <subcellularLocation>
        <location evidence="1">Endoplasmic reticulum membrane</location>
        <topology evidence="1">Multi-pass membrane protein</topology>
    </subcellularLocation>
</comment>
<dbReference type="PANTHER" id="PTHR31204:SF1">
    <property type="entry name" value="SIGMA INTRACELLULAR RECEPTOR 2"/>
    <property type="match status" value="1"/>
</dbReference>
<protein>
    <recommendedName>
        <fullName evidence="10">EXPERA domain-containing protein</fullName>
    </recommendedName>
</protein>
<evidence type="ECO:0000256" key="7">
    <source>
        <dbReference type="PROSITE-ProRule" id="PRU01087"/>
    </source>
</evidence>
<gene>
    <name evidence="11" type="ORF">HF325_005379</name>
</gene>
<feature type="domain" description="EXPERA" evidence="10">
    <location>
        <begin position="1"/>
        <end position="108"/>
    </location>
</feature>
<dbReference type="PANTHER" id="PTHR31204">
    <property type="entry name" value="SIGMA INTRACELLULAR RECEPTOR 2"/>
    <property type="match status" value="1"/>
</dbReference>
<sequence length="151" mass="17605">MNKRDKFYFWYFVFHIPITTRRSGSKFSARSSFFFQLPVFFLAAYKLYQGRRNIHVILALYGFNASFTTAVCLAYVIKSAHLHGLTNTEKWNLFALYVPYLVIPAFMMVDSALRLSNWVDEAQRKDQAKIEKNEKKALKGKSSARKVKKSL</sequence>
<dbReference type="PIRSF" id="PIRSF031032">
    <property type="entry name" value="TMP_97_prd"/>
    <property type="match status" value="1"/>
</dbReference>
<evidence type="ECO:0000256" key="1">
    <source>
        <dbReference type="ARBA" id="ARBA00004477"/>
    </source>
</evidence>
<comment type="similarity">
    <text evidence="2">Belongs to the TMEM97/sigma-2 receptor family.</text>
</comment>
<feature type="transmembrane region" description="Helical" evidence="9">
    <location>
        <begin position="57"/>
        <end position="77"/>
    </location>
</feature>
<dbReference type="PROSITE" id="PS51751">
    <property type="entry name" value="EXPERA"/>
    <property type="match status" value="1"/>
</dbReference>
<evidence type="ECO:0000256" key="9">
    <source>
        <dbReference type="SAM" id="Phobius"/>
    </source>
</evidence>
<feature type="compositionally biased region" description="Basic residues" evidence="8">
    <location>
        <begin position="138"/>
        <end position="151"/>
    </location>
</feature>
<keyword evidence="6 7" id="KW-0472">Membrane</keyword>
<keyword evidence="12" id="KW-1185">Reference proteome</keyword>
<evidence type="ECO:0000256" key="4">
    <source>
        <dbReference type="ARBA" id="ARBA00022824"/>
    </source>
</evidence>
<organism evidence="11 12">
    <name type="scientific">Metschnikowia pulcherrima</name>
    <dbReference type="NCBI Taxonomy" id="27326"/>
    <lineage>
        <taxon>Eukaryota</taxon>
        <taxon>Fungi</taxon>
        <taxon>Dikarya</taxon>
        <taxon>Ascomycota</taxon>
        <taxon>Saccharomycotina</taxon>
        <taxon>Pichiomycetes</taxon>
        <taxon>Metschnikowiaceae</taxon>
        <taxon>Metschnikowia</taxon>
    </lineage>
</organism>
<evidence type="ECO:0000256" key="8">
    <source>
        <dbReference type="SAM" id="MobiDB-lite"/>
    </source>
</evidence>
<comment type="caution">
    <text evidence="11">The sequence shown here is derived from an EMBL/GenBank/DDBJ whole genome shotgun (WGS) entry which is preliminary data.</text>
</comment>
<dbReference type="Proteomes" id="UP000649328">
    <property type="component" value="Unassembled WGS sequence"/>
</dbReference>
<evidence type="ECO:0000259" key="10">
    <source>
        <dbReference type="PROSITE" id="PS51751"/>
    </source>
</evidence>
<reference evidence="11" key="1">
    <citation type="submission" date="2020-10" db="EMBL/GenBank/DDBJ databases">
        <title>The Whole-Genome Sequence of Metschnikowia persimmonesis, a Novel Endophytic Yeast Species Isolated from Medicinal Plant Diospyros kaki Thumb.</title>
        <authorList>
            <person name="Rahmat E."/>
            <person name="Kang Y."/>
        </authorList>
    </citation>
    <scope>NUCLEOTIDE SEQUENCE</scope>
    <source>
        <strain evidence="11">KIOM G15050</strain>
    </source>
</reference>
<evidence type="ECO:0000313" key="12">
    <source>
        <dbReference type="Proteomes" id="UP000649328"/>
    </source>
</evidence>
<keyword evidence="4" id="KW-0256">Endoplasmic reticulum</keyword>
<evidence type="ECO:0000256" key="6">
    <source>
        <dbReference type="ARBA" id="ARBA00023136"/>
    </source>
</evidence>